<dbReference type="PANTHER" id="PTHR31912">
    <property type="entry name" value="IP13529P"/>
    <property type="match status" value="1"/>
</dbReference>
<feature type="region of interest" description="Disordered" evidence="1">
    <location>
        <begin position="299"/>
        <end position="374"/>
    </location>
</feature>
<dbReference type="RefSeq" id="XP_034247240.1">
    <property type="nucleotide sequence ID" value="XM_034391349.1"/>
</dbReference>
<dbReference type="AlphaFoldDB" id="A0A6P8Z9F3"/>
<evidence type="ECO:0000313" key="2">
    <source>
        <dbReference type="Proteomes" id="UP000515158"/>
    </source>
</evidence>
<dbReference type="OrthoDB" id="6780149at2759"/>
<feature type="compositionally biased region" description="Acidic residues" evidence="1">
    <location>
        <begin position="318"/>
        <end position="336"/>
    </location>
</feature>
<feature type="compositionally biased region" description="Basic residues" evidence="1">
    <location>
        <begin position="353"/>
        <end position="374"/>
    </location>
</feature>
<proteinExistence type="predicted"/>
<evidence type="ECO:0000256" key="1">
    <source>
        <dbReference type="SAM" id="MobiDB-lite"/>
    </source>
</evidence>
<keyword evidence="2" id="KW-1185">Reference proteome</keyword>
<organism evidence="3">
    <name type="scientific">Thrips palmi</name>
    <name type="common">Melon thrips</name>
    <dbReference type="NCBI Taxonomy" id="161013"/>
    <lineage>
        <taxon>Eukaryota</taxon>
        <taxon>Metazoa</taxon>
        <taxon>Ecdysozoa</taxon>
        <taxon>Arthropoda</taxon>
        <taxon>Hexapoda</taxon>
        <taxon>Insecta</taxon>
        <taxon>Pterygota</taxon>
        <taxon>Neoptera</taxon>
        <taxon>Paraneoptera</taxon>
        <taxon>Thysanoptera</taxon>
        <taxon>Terebrantia</taxon>
        <taxon>Thripoidea</taxon>
        <taxon>Thripidae</taxon>
        <taxon>Thrips</taxon>
    </lineage>
</organism>
<dbReference type="KEGG" id="tpal:117648681"/>
<reference evidence="3 4" key="1">
    <citation type="submission" date="2025-04" db="UniProtKB">
        <authorList>
            <consortium name="RefSeq"/>
        </authorList>
    </citation>
    <scope>IDENTIFICATION</scope>
    <source>
        <tissue evidence="3 4">Total insect</tissue>
    </source>
</reference>
<dbReference type="Proteomes" id="UP000515158">
    <property type="component" value="Unplaced"/>
</dbReference>
<protein>
    <submittedName>
        <fullName evidence="3 4">Uncharacterized protein LOC117648681</fullName>
    </submittedName>
</protein>
<evidence type="ECO:0000313" key="4">
    <source>
        <dbReference type="RefSeq" id="XP_034247250.1"/>
    </source>
</evidence>
<dbReference type="GeneID" id="117648681"/>
<accession>A0A6P8Z9F3</accession>
<sequence>MKRPGAFKKVLAPFCTDMKKLASEEGVTLDLDGEPFVLRAILTNLTADTLAAHDLLGFLSVGANYFCRRCMVSRAEVRANANAVGIPRTPELHAAHLEQVQQRKKFSSECGVKRSCPLDDIPYFHCVENNVFDAFHDLLEGVVPLVIKLVLRHYITKRKFFNVKFFNGLVVSFDYGLPDSKNKPSPNFDLDMLTSPRGKLKQTGSQMWFLMRALPFILGDLVEEGDPHMNLIFLLQDIMQIIFSFEIQNGDADRLDTLIYNHNALFFTLFIETQELHEEEDEQGLDEQEVDGADNEQGVVTQDVDEEDNQKEVHEQEVEGEDSEQGVDEEELVEEEGLLKEETEQEQTVGKSARNKNKKNNKKKKNSKKKKKKV</sequence>
<name>A0A6P8Z9F3_THRPL</name>
<dbReference type="PANTHER" id="PTHR31912:SF34">
    <property type="entry name" value="NOTOCHORD-RELATED PROTEIN"/>
    <property type="match status" value="1"/>
</dbReference>
<gene>
    <name evidence="3 4" type="primary">LOC117648681</name>
</gene>
<evidence type="ECO:0000313" key="3">
    <source>
        <dbReference type="RefSeq" id="XP_034247240.1"/>
    </source>
</evidence>
<dbReference type="RefSeq" id="XP_034247250.1">
    <property type="nucleotide sequence ID" value="XM_034391359.1"/>
</dbReference>